<evidence type="ECO:0008006" key="4">
    <source>
        <dbReference type="Google" id="ProtNLM"/>
    </source>
</evidence>
<gene>
    <name evidence="2" type="ORF">BI364_17010</name>
</gene>
<accession>A0A1D8IS89</accession>
<dbReference type="KEGG" id="aprs:BI364_17010"/>
<feature type="transmembrane region" description="Helical" evidence="1">
    <location>
        <begin position="20"/>
        <end position="42"/>
    </location>
</feature>
<evidence type="ECO:0000313" key="3">
    <source>
        <dbReference type="Proteomes" id="UP000095401"/>
    </source>
</evidence>
<organism evidence="2 3">
    <name type="scientific">Acidihalobacter yilgarnensis</name>
    <dbReference type="NCBI Taxonomy" id="2819280"/>
    <lineage>
        <taxon>Bacteria</taxon>
        <taxon>Pseudomonadati</taxon>
        <taxon>Pseudomonadota</taxon>
        <taxon>Gammaproteobacteria</taxon>
        <taxon>Chromatiales</taxon>
        <taxon>Ectothiorhodospiraceae</taxon>
        <taxon>Acidihalobacter</taxon>
    </lineage>
</organism>
<keyword evidence="1" id="KW-0472">Membrane</keyword>
<proteinExistence type="predicted"/>
<keyword evidence="3" id="KW-1185">Reference proteome</keyword>
<sequence length="275" mass="29135">MIPYLANKLHSHTQQAGVGLVELMVAMVISLFLLAGLFTIFFSTRTTYDDQQALSALQENETLAASILANTIRSAGYFPYGTTYADRNEAFPAAGTTWAQGQVLAANTTTFMLPGNNATTVDTLSVRMIPEAALNCLGQNSTSVQINTFSVLNNAAGSSPYSLACSVQSASGSVTSSAVVSPLGARGVNPNGGGIANMQVMIGVAPNGDYVQQYYTPAQMTAANWQNARTVVVTLTFFNPLFNAAQTPTANNTDANGQPRYLKLTRVVRLENLAQ</sequence>
<evidence type="ECO:0000256" key="1">
    <source>
        <dbReference type="SAM" id="Phobius"/>
    </source>
</evidence>
<dbReference type="Proteomes" id="UP000095401">
    <property type="component" value="Chromosome"/>
</dbReference>
<keyword evidence="1" id="KW-1133">Transmembrane helix</keyword>
<dbReference type="EMBL" id="CP017415">
    <property type="protein sequence ID" value="AOU99398.1"/>
    <property type="molecule type" value="Genomic_DNA"/>
</dbReference>
<dbReference type="AlphaFoldDB" id="A0A1D8IS89"/>
<keyword evidence="1" id="KW-0812">Transmembrane</keyword>
<dbReference type="RefSeq" id="WP_070079747.1">
    <property type="nucleotide sequence ID" value="NZ_CP017415.1"/>
</dbReference>
<dbReference type="Pfam" id="PF07963">
    <property type="entry name" value="N_methyl"/>
    <property type="match status" value="1"/>
</dbReference>
<protein>
    <recommendedName>
        <fullName evidence="4">Pilus assembly protein PilW</fullName>
    </recommendedName>
</protein>
<dbReference type="InterPro" id="IPR012902">
    <property type="entry name" value="N_methyl_site"/>
</dbReference>
<name>A0A1D8IS89_9GAMM</name>
<evidence type="ECO:0000313" key="2">
    <source>
        <dbReference type="EMBL" id="AOU99398.1"/>
    </source>
</evidence>
<reference evidence="3" key="1">
    <citation type="submission" date="2016-09" db="EMBL/GenBank/DDBJ databases">
        <title>Acidihalobacter prosperus F5.</title>
        <authorList>
            <person name="Khaleque H.N."/>
            <person name="Ramsay J.P."/>
            <person name="Kaksonen A.H."/>
            <person name="Boxall N.J."/>
            <person name="Watkin E.L.J."/>
        </authorList>
    </citation>
    <scope>NUCLEOTIDE SEQUENCE [LARGE SCALE GENOMIC DNA]</scope>
    <source>
        <strain evidence="3">F5</strain>
    </source>
</reference>